<accession>F8L885</accession>
<keyword evidence="1" id="KW-0812">Transmembrane</keyword>
<sequence length="29" mass="3292">MKNEFNFASGLATLDTFFLLLLPYVISII</sequence>
<gene>
    <name evidence="2" type="ordered locus">SNE_A11280</name>
</gene>
<reference key="1">
    <citation type="journal article" date="2011" name="Mol. Biol. Evol.">
        <title>Unity in variety -- the pan-genome of the Chlamydiae.</title>
        <authorList>
            <person name="Collingro A."/>
            <person name="Tischler P."/>
            <person name="Weinmaier T."/>
            <person name="Penz T."/>
            <person name="Heinz E."/>
            <person name="Brunham R.C."/>
            <person name="Read T.D."/>
            <person name="Bavoil P.M."/>
            <person name="Sachse K."/>
            <person name="Kahane S."/>
            <person name="Friedman M.G."/>
            <person name="Rattei T."/>
            <person name="Myers G.S.A."/>
            <person name="Horn M."/>
        </authorList>
    </citation>
    <scope>NUCLEOTIDE SEQUENCE</scope>
    <source>
        <strain>Z</strain>
    </source>
</reference>
<proteinExistence type="predicted"/>
<dbReference type="EMBL" id="FR872582">
    <property type="protein sequence ID" value="CCB89005.1"/>
    <property type="molecule type" value="Genomic_DNA"/>
</dbReference>
<dbReference type="KEGG" id="sng:SNE_A11280"/>
<keyword evidence="1" id="KW-0472">Membrane</keyword>
<dbReference type="AlphaFoldDB" id="F8L885"/>
<name>F8L885_SIMNZ</name>
<protein>
    <submittedName>
        <fullName evidence="2">Uncharacterized protein</fullName>
    </submittedName>
</protein>
<dbReference type="HOGENOM" id="CLU_3410200_0_0_0"/>
<keyword evidence="3" id="KW-1185">Reference proteome</keyword>
<organism evidence="2 3">
    <name type="scientific">Simkania negevensis (strain ATCC VR-1471 / DSM 27360 / Z)</name>
    <dbReference type="NCBI Taxonomy" id="331113"/>
    <lineage>
        <taxon>Bacteria</taxon>
        <taxon>Pseudomonadati</taxon>
        <taxon>Chlamydiota</taxon>
        <taxon>Chlamydiia</taxon>
        <taxon>Parachlamydiales</taxon>
        <taxon>Simkaniaceae</taxon>
        <taxon>Simkania</taxon>
    </lineage>
</organism>
<reference evidence="2 3" key="2">
    <citation type="journal article" date="2011" name="Mol. Biol. Evol.">
        <title>Unity in variety--the pan-genome of the Chlamydiae.</title>
        <authorList>
            <person name="Collingro A."/>
            <person name="Tischler P."/>
            <person name="Weinmaier T."/>
            <person name="Penz T."/>
            <person name="Heinz E."/>
            <person name="Brunham R.C."/>
            <person name="Read T.D."/>
            <person name="Bavoil P.M."/>
            <person name="Sachse K."/>
            <person name="Kahane S."/>
            <person name="Friedman M.G."/>
            <person name="Rattei T."/>
            <person name="Myers G.S."/>
            <person name="Horn M."/>
        </authorList>
    </citation>
    <scope>NUCLEOTIDE SEQUENCE [LARGE SCALE GENOMIC DNA]</scope>
    <source>
        <strain evidence="3">ATCC VR-1471 / Z</strain>
    </source>
</reference>
<keyword evidence="1" id="KW-1133">Transmembrane helix</keyword>
<evidence type="ECO:0000256" key="1">
    <source>
        <dbReference type="SAM" id="Phobius"/>
    </source>
</evidence>
<feature type="transmembrane region" description="Helical" evidence="1">
    <location>
        <begin position="6"/>
        <end position="26"/>
    </location>
</feature>
<dbReference type="STRING" id="331113.SNE_A11280"/>
<evidence type="ECO:0000313" key="2">
    <source>
        <dbReference type="EMBL" id="CCB89005.1"/>
    </source>
</evidence>
<evidence type="ECO:0000313" key="3">
    <source>
        <dbReference type="Proteomes" id="UP000000496"/>
    </source>
</evidence>
<dbReference type="Proteomes" id="UP000000496">
    <property type="component" value="Chromosome gsn.131"/>
</dbReference>